<protein>
    <submittedName>
        <fullName evidence="1">Uncharacterized protein</fullName>
    </submittedName>
</protein>
<name>A0A7C9NMX3_9ACTN</name>
<dbReference type="Proteomes" id="UP000479526">
    <property type="component" value="Unassembled WGS sequence"/>
</dbReference>
<comment type="caution">
    <text evidence="1">The sequence shown here is derived from an EMBL/GenBank/DDBJ whole genome shotgun (WGS) entry which is preliminary data.</text>
</comment>
<keyword evidence="2" id="KW-1185">Reference proteome</keyword>
<dbReference type="AlphaFoldDB" id="A0A7C9NMX3"/>
<reference evidence="1 2" key="1">
    <citation type="submission" date="2020-01" db="EMBL/GenBank/DDBJ databases">
        <title>Herbidospora sp. NEAU-GS84 nov., a novel actinomycete isolated from soil.</title>
        <authorList>
            <person name="Han L."/>
        </authorList>
    </citation>
    <scope>NUCLEOTIDE SEQUENCE [LARGE SCALE GENOMIC DNA]</scope>
    <source>
        <strain evidence="1 2">NEAU-GS84</strain>
    </source>
</reference>
<proteinExistence type="predicted"/>
<evidence type="ECO:0000313" key="1">
    <source>
        <dbReference type="EMBL" id="NAS22496.1"/>
    </source>
</evidence>
<dbReference type="EMBL" id="WXEW01000003">
    <property type="protein sequence ID" value="NAS22496.1"/>
    <property type="molecule type" value="Genomic_DNA"/>
</dbReference>
<organism evidence="1 2">
    <name type="scientific">Herbidospora solisilvae</name>
    <dbReference type="NCBI Taxonomy" id="2696284"/>
    <lineage>
        <taxon>Bacteria</taxon>
        <taxon>Bacillati</taxon>
        <taxon>Actinomycetota</taxon>
        <taxon>Actinomycetes</taxon>
        <taxon>Streptosporangiales</taxon>
        <taxon>Streptosporangiaceae</taxon>
        <taxon>Herbidospora</taxon>
    </lineage>
</organism>
<sequence>MTTGLLPTPIQEAIDAGRSLPRVTVKHSSPDWLDELGFAEVHFLVEGPDHIEVGTTWYPDSDSSTWRCQLAGWRTIANSKKVHPLADWREVHTFLTEQAHAEPLIDDVEVMADRK</sequence>
<dbReference type="RefSeq" id="WP_161479859.1">
    <property type="nucleotide sequence ID" value="NZ_WXEW01000003.1"/>
</dbReference>
<accession>A0A7C9NMX3</accession>
<evidence type="ECO:0000313" key="2">
    <source>
        <dbReference type="Proteomes" id="UP000479526"/>
    </source>
</evidence>
<gene>
    <name evidence="1" type="ORF">GT755_12465</name>
</gene>